<dbReference type="FunFam" id="1.20.1540.10:FF:000018">
    <property type="entry name" value="RHOMBOID-like protein 12, mitochondrial"/>
    <property type="match status" value="1"/>
</dbReference>
<sequence length="318" mass="35592">MQRLLSLKLLSKIPRNLSNATTNPSSQTSLSLISKTNQCHPSLQQLFSVPYTTFSHSWRPQNVKFSHGVFSNPLFSKQLFANAHFKGDLSNVLVNRTVWLVRTQLGRRNFHSNFLVGSTRRSWRSNFGRFSTDGVVLCLILTNVAVFMLWRVADSRFMMRNFMISVDNFTSGRVHTLITSAFSHISTWHLISNMVGLYFFGTSIGRYFGPEFLLKLYLSGAVAGSVFYLVYHAFIVPSLQGASGAVNAVMLLHIFLFPTKIIYFNFVIPVPAILLGIFIVGKDVVKILEGDTQVSGSAHLGGVAMAAIAWARVRRGRF</sequence>
<keyword evidence="7 9" id="KW-1133">Transmembrane helix</keyword>
<feature type="transmembrane region" description="Helical" evidence="9">
    <location>
        <begin position="130"/>
        <end position="153"/>
    </location>
</feature>
<feature type="transmembrane region" description="Helical" evidence="9">
    <location>
        <begin position="173"/>
        <end position="200"/>
    </location>
</feature>
<feature type="transmembrane region" description="Helical" evidence="9">
    <location>
        <begin position="212"/>
        <end position="231"/>
    </location>
</feature>
<organism evidence="11 12">
    <name type="scientific">Solanum stoloniferum</name>
    <dbReference type="NCBI Taxonomy" id="62892"/>
    <lineage>
        <taxon>Eukaryota</taxon>
        <taxon>Viridiplantae</taxon>
        <taxon>Streptophyta</taxon>
        <taxon>Embryophyta</taxon>
        <taxon>Tracheophyta</taxon>
        <taxon>Spermatophyta</taxon>
        <taxon>Magnoliopsida</taxon>
        <taxon>eudicotyledons</taxon>
        <taxon>Gunneridae</taxon>
        <taxon>Pentapetalae</taxon>
        <taxon>asterids</taxon>
        <taxon>lamiids</taxon>
        <taxon>Solanales</taxon>
        <taxon>Solanaceae</taxon>
        <taxon>Solanoideae</taxon>
        <taxon>Solaneae</taxon>
        <taxon>Solanum</taxon>
    </lineage>
</organism>
<keyword evidence="6" id="KW-0809">Transit peptide</keyword>
<evidence type="ECO:0000259" key="10">
    <source>
        <dbReference type="Pfam" id="PF01694"/>
    </source>
</evidence>
<dbReference type="Gene3D" id="1.20.1540.10">
    <property type="entry name" value="Rhomboid-like"/>
    <property type="match status" value="1"/>
</dbReference>
<keyword evidence="12" id="KW-1185">Reference proteome</keyword>
<keyword evidence="3" id="KW-0645">Protease</keyword>
<protein>
    <recommendedName>
        <fullName evidence="10">Peptidase S54 rhomboid domain-containing protein</fullName>
    </recommendedName>
</protein>
<dbReference type="InterPro" id="IPR050925">
    <property type="entry name" value="Rhomboid_protease_S54"/>
</dbReference>
<evidence type="ECO:0000256" key="2">
    <source>
        <dbReference type="ARBA" id="ARBA00009045"/>
    </source>
</evidence>
<dbReference type="PANTHER" id="PTHR43731">
    <property type="entry name" value="RHOMBOID PROTEASE"/>
    <property type="match status" value="1"/>
</dbReference>
<evidence type="ECO:0000256" key="4">
    <source>
        <dbReference type="ARBA" id="ARBA00022692"/>
    </source>
</evidence>
<dbReference type="PANTHER" id="PTHR43731:SF14">
    <property type="entry name" value="PRESENILIN-ASSOCIATED RHOMBOID-LIKE PROTEIN, MITOCHONDRIAL"/>
    <property type="match status" value="1"/>
</dbReference>
<reference evidence="11 12" key="1">
    <citation type="submission" date="2024-05" db="EMBL/GenBank/DDBJ databases">
        <title>De novo assembly of an allotetraploid wild potato.</title>
        <authorList>
            <person name="Hosaka A.J."/>
        </authorList>
    </citation>
    <scope>NUCLEOTIDE SEQUENCE [LARGE SCALE GENOMIC DNA]</scope>
    <source>
        <tissue evidence="11">Young leaves</tissue>
    </source>
</reference>
<dbReference type="GO" id="GO:0006508">
    <property type="term" value="P:proteolysis"/>
    <property type="evidence" value="ECO:0007669"/>
    <property type="project" value="UniProtKB-KW"/>
</dbReference>
<evidence type="ECO:0000313" key="11">
    <source>
        <dbReference type="EMBL" id="KAL3322430.1"/>
    </source>
</evidence>
<dbReference type="EMBL" id="JBJKTR010000024">
    <property type="protein sequence ID" value="KAL3322430.1"/>
    <property type="molecule type" value="Genomic_DNA"/>
</dbReference>
<evidence type="ECO:0000256" key="8">
    <source>
        <dbReference type="ARBA" id="ARBA00023136"/>
    </source>
</evidence>
<dbReference type="InterPro" id="IPR035952">
    <property type="entry name" value="Rhomboid-like_sf"/>
</dbReference>
<dbReference type="AlphaFoldDB" id="A0ABD2QSJ0"/>
<dbReference type="SUPFAM" id="SSF144091">
    <property type="entry name" value="Rhomboid-like"/>
    <property type="match status" value="1"/>
</dbReference>
<name>A0ABD2QSJ0_9SOLN</name>
<dbReference type="Proteomes" id="UP001627284">
    <property type="component" value="Unassembled WGS sequence"/>
</dbReference>
<evidence type="ECO:0000256" key="5">
    <source>
        <dbReference type="ARBA" id="ARBA00022801"/>
    </source>
</evidence>
<feature type="domain" description="Peptidase S54 rhomboid" evidence="10">
    <location>
        <begin position="172"/>
        <end position="310"/>
    </location>
</feature>
<evidence type="ECO:0000256" key="7">
    <source>
        <dbReference type="ARBA" id="ARBA00022989"/>
    </source>
</evidence>
<dbReference type="GO" id="GO:0008233">
    <property type="term" value="F:peptidase activity"/>
    <property type="evidence" value="ECO:0007669"/>
    <property type="project" value="UniProtKB-KW"/>
</dbReference>
<evidence type="ECO:0000256" key="1">
    <source>
        <dbReference type="ARBA" id="ARBA00004141"/>
    </source>
</evidence>
<dbReference type="GO" id="GO:0016020">
    <property type="term" value="C:membrane"/>
    <property type="evidence" value="ECO:0007669"/>
    <property type="project" value="UniProtKB-SubCell"/>
</dbReference>
<evidence type="ECO:0000256" key="9">
    <source>
        <dbReference type="SAM" id="Phobius"/>
    </source>
</evidence>
<dbReference type="Pfam" id="PF01694">
    <property type="entry name" value="Rhomboid"/>
    <property type="match status" value="1"/>
</dbReference>
<keyword evidence="4 9" id="KW-0812">Transmembrane</keyword>
<feature type="transmembrane region" description="Helical" evidence="9">
    <location>
        <begin position="237"/>
        <end position="256"/>
    </location>
</feature>
<evidence type="ECO:0000256" key="3">
    <source>
        <dbReference type="ARBA" id="ARBA00022670"/>
    </source>
</evidence>
<keyword evidence="5" id="KW-0378">Hydrolase</keyword>
<dbReference type="InterPro" id="IPR022764">
    <property type="entry name" value="Peptidase_S54_rhomboid_dom"/>
</dbReference>
<accession>A0ABD2QSJ0</accession>
<comment type="subcellular location">
    <subcellularLocation>
        <location evidence="1">Membrane</location>
        <topology evidence="1">Multi-pass membrane protein</topology>
    </subcellularLocation>
</comment>
<evidence type="ECO:0000313" key="12">
    <source>
        <dbReference type="Proteomes" id="UP001627284"/>
    </source>
</evidence>
<keyword evidence="8 9" id="KW-0472">Membrane</keyword>
<feature type="transmembrane region" description="Helical" evidence="9">
    <location>
        <begin position="293"/>
        <end position="313"/>
    </location>
</feature>
<comment type="similarity">
    <text evidence="2">Belongs to the peptidase S54 family.</text>
</comment>
<gene>
    <name evidence="11" type="ORF">AABB24_039838</name>
</gene>
<comment type="caution">
    <text evidence="11">The sequence shown here is derived from an EMBL/GenBank/DDBJ whole genome shotgun (WGS) entry which is preliminary data.</text>
</comment>
<evidence type="ECO:0000256" key="6">
    <source>
        <dbReference type="ARBA" id="ARBA00022946"/>
    </source>
</evidence>
<proteinExistence type="inferred from homology"/>
<feature type="transmembrane region" description="Helical" evidence="9">
    <location>
        <begin position="263"/>
        <end position="281"/>
    </location>
</feature>